<name>A0A3D9SUX9_9ACTN</name>
<evidence type="ECO:0000256" key="1">
    <source>
        <dbReference type="PROSITE-ProRule" id="PRU00339"/>
    </source>
</evidence>
<dbReference type="InterPro" id="IPR049052">
    <property type="entry name" value="nSTAND1"/>
</dbReference>
<dbReference type="AlphaFoldDB" id="A0A3D9SUX9"/>
<dbReference type="EMBL" id="QTTT01000001">
    <property type="protein sequence ID" value="REE95481.1"/>
    <property type="molecule type" value="Genomic_DNA"/>
</dbReference>
<dbReference type="SUPFAM" id="SSF52540">
    <property type="entry name" value="P-loop containing nucleoside triphosphate hydrolases"/>
    <property type="match status" value="1"/>
</dbReference>
<reference evidence="3 4" key="1">
    <citation type="submission" date="2018-08" db="EMBL/GenBank/DDBJ databases">
        <title>Sequencing the genomes of 1000 actinobacteria strains.</title>
        <authorList>
            <person name="Klenk H.-P."/>
        </authorList>
    </citation>
    <scope>NUCLEOTIDE SEQUENCE [LARGE SCALE GENOMIC DNA]</scope>
    <source>
        <strain evidence="3 4">DSM 43927</strain>
    </source>
</reference>
<evidence type="ECO:0000313" key="3">
    <source>
        <dbReference type="EMBL" id="REE95481.1"/>
    </source>
</evidence>
<dbReference type="Gene3D" id="3.40.50.300">
    <property type="entry name" value="P-loop containing nucleotide triphosphate hydrolases"/>
    <property type="match status" value="1"/>
</dbReference>
<dbReference type="Gene3D" id="1.25.40.10">
    <property type="entry name" value="Tetratricopeptide repeat domain"/>
    <property type="match status" value="1"/>
</dbReference>
<gene>
    <name evidence="3" type="ORF">DFJ69_0871</name>
</gene>
<keyword evidence="4" id="KW-1185">Reference proteome</keyword>
<comment type="caution">
    <text evidence="3">The sequence shown here is derived from an EMBL/GenBank/DDBJ whole genome shotgun (WGS) entry which is preliminary data.</text>
</comment>
<accession>A0A3D9SUX9</accession>
<dbReference type="InterPro" id="IPR027417">
    <property type="entry name" value="P-loop_NTPase"/>
</dbReference>
<dbReference type="Pfam" id="PF20703">
    <property type="entry name" value="nSTAND1"/>
    <property type="match status" value="1"/>
</dbReference>
<dbReference type="SUPFAM" id="SSF48452">
    <property type="entry name" value="TPR-like"/>
    <property type="match status" value="1"/>
</dbReference>
<feature type="repeat" description="TPR" evidence="1">
    <location>
        <begin position="526"/>
        <end position="559"/>
    </location>
</feature>
<dbReference type="InterPro" id="IPR011990">
    <property type="entry name" value="TPR-like_helical_dom_sf"/>
</dbReference>
<keyword evidence="1" id="KW-0802">TPR repeat</keyword>
<protein>
    <submittedName>
        <fullName evidence="3">Tetratricopeptide repeat protein</fullName>
    </submittedName>
</protein>
<dbReference type="Pfam" id="PF13432">
    <property type="entry name" value="TPR_16"/>
    <property type="match status" value="1"/>
</dbReference>
<proteinExistence type="predicted"/>
<dbReference type="InterPro" id="IPR019734">
    <property type="entry name" value="TPR_rpt"/>
</dbReference>
<sequence length="665" mass="70535">MSPDPMTHRGIPSPYVGSRPYHDADRSLFFGRDDESSALADLWRGHRLTVVHGRPGSGKTSLLRSGVLPLVRGPAHRVLPVGRTVLRSTFPMAALPEQDPHTFALLSSWSPDASPIRLSGLSVGAFLRRGECAPRFGAPRTTLAAVDQAEQVFRGPPDRAPARERFLAEMFAALAESPATRLLIVVRDERLAEILTAAERFVGGSIARFEVGPLRRAAAIEAVVGPLRGTGRALGPGAAERLVDELRDGPDAVDPPLLQMACRGLWEADAADPRIAPTRPGPEIDRALAASCARTLAGLAADHGVGRGALESWLRAASAPGGSAREIPTAVARAMEDLHLIKARDGRGAPRYELRHPRLAAPVRRLPRGRWPSPSPDPSARLETAATALSDGDHGLARWHAEQAARLCREGDLRLLAQIESFLGDVAHRQGLPVAATAHYRAAAHLYGALPDSAAVAWALTAVGRLKLAEHDRAVEAVEELWAGAGRAPNDPTVQTVLGQALYDAGRPQAALAVLGTVLHRHGDTPEALRARGEILADLGDSAAALRDLDRLDRLDPRDPWGAPSVRAARALALASEGRLDAAQRELREMAMGDGDSGPLLWRVARVQELSGDHDAAARLAVRALAASGPPLAPHARRAATDLVNATGIPSAARATDPAVRHSGD</sequence>
<dbReference type="Proteomes" id="UP000256661">
    <property type="component" value="Unassembled WGS sequence"/>
</dbReference>
<feature type="domain" description="Novel STAND NTPase 1" evidence="2">
    <location>
        <begin position="14"/>
        <end position="299"/>
    </location>
</feature>
<dbReference type="PROSITE" id="PS50005">
    <property type="entry name" value="TPR"/>
    <property type="match status" value="1"/>
</dbReference>
<evidence type="ECO:0000313" key="4">
    <source>
        <dbReference type="Proteomes" id="UP000256661"/>
    </source>
</evidence>
<evidence type="ECO:0000259" key="2">
    <source>
        <dbReference type="Pfam" id="PF20703"/>
    </source>
</evidence>
<organism evidence="3 4">
    <name type="scientific">Thermomonospora umbrina</name>
    <dbReference type="NCBI Taxonomy" id="111806"/>
    <lineage>
        <taxon>Bacteria</taxon>
        <taxon>Bacillati</taxon>
        <taxon>Actinomycetota</taxon>
        <taxon>Actinomycetes</taxon>
        <taxon>Streptosporangiales</taxon>
        <taxon>Thermomonosporaceae</taxon>
        <taxon>Thermomonospora</taxon>
    </lineage>
</organism>